<evidence type="ECO:0000256" key="6">
    <source>
        <dbReference type="ARBA" id="ARBA00022691"/>
    </source>
</evidence>
<dbReference type="NCBIfam" id="TIGR01467">
    <property type="entry name" value="cobI_cbiL"/>
    <property type="match status" value="1"/>
</dbReference>
<dbReference type="InterPro" id="IPR006364">
    <property type="entry name" value="CobI/CbiL/CobIJ_dom"/>
</dbReference>
<dbReference type="Gene3D" id="3.40.1010.10">
    <property type="entry name" value="Cobalt-precorrin-4 Transmethylase, Domain 1"/>
    <property type="match status" value="1"/>
</dbReference>
<keyword evidence="10" id="KW-1185">Reference proteome</keyword>
<dbReference type="InterPro" id="IPR035996">
    <property type="entry name" value="4pyrrol_Methylase_sf"/>
</dbReference>
<evidence type="ECO:0000256" key="4">
    <source>
        <dbReference type="ARBA" id="ARBA00022603"/>
    </source>
</evidence>
<keyword evidence="3" id="KW-0169">Cobalamin biosynthesis</keyword>
<protein>
    <submittedName>
        <fullName evidence="9">Cobalt-precorrin-2 C20-methyltransferase</fullName>
        <ecNumber evidence="9">2.1.1.130</ecNumber>
    </submittedName>
</protein>
<keyword evidence="5 9" id="KW-0808">Transferase</keyword>
<reference evidence="10" key="2">
    <citation type="submission" date="2016-01" db="EMBL/GenBank/DDBJ databases">
        <title>Diatom-associated endosymboitic cyanobacterium lacks core nitrogen metabolism enzymes.</title>
        <authorList>
            <person name="Hilton J.A."/>
            <person name="Foster R.A."/>
            <person name="Tripp H.J."/>
            <person name="Carter B.J."/>
            <person name="Zehr J.P."/>
            <person name="Villareal T.A."/>
        </authorList>
    </citation>
    <scope>NUCLEOTIDE SEQUENCE [LARGE SCALE GENOMIC DNA]</scope>
    <source>
        <strain evidence="10">HH01</strain>
    </source>
</reference>
<comment type="pathway">
    <text evidence="1">Cofactor biosynthesis; adenosylcobalamin biosynthesis.</text>
</comment>
<evidence type="ECO:0000256" key="2">
    <source>
        <dbReference type="ARBA" id="ARBA00005879"/>
    </source>
</evidence>
<dbReference type="CDD" id="cd11645">
    <property type="entry name" value="Precorrin_2_C20_MT"/>
    <property type="match status" value="1"/>
</dbReference>
<dbReference type="RefSeq" id="WP_008232628.1">
    <property type="nucleotide sequence ID" value="NZ_CAIY01000027.1"/>
</dbReference>
<name>M1WYD1_9NOST</name>
<evidence type="ECO:0000256" key="7">
    <source>
        <dbReference type="PIRNR" id="PIRNR036427"/>
    </source>
</evidence>
<dbReference type="PANTHER" id="PTHR43467">
    <property type="entry name" value="COBALT-PRECORRIN-2 C(20)-METHYLTRANSFERASE"/>
    <property type="match status" value="1"/>
</dbReference>
<keyword evidence="4 9" id="KW-0489">Methyltransferase</keyword>
<reference evidence="9 10" key="1">
    <citation type="submission" date="2012-05" db="EMBL/GenBank/DDBJ databases">
        <authorList>
            <person name="Hilton J."/>
        </authorList>
    </citation>
    <scope>NUCLEOTIDE SEQUENCE [LARGE SCALE GENOMIC DNA]</scope>
    <source>
        <strain evidence="9 10">HH01</strain>
    </source>
</reference>
<dbReference type="GO" id="GO:0030788">
    <property type="term" value="F:precorrin-2 C20-methyltransferase activity"/>
    <property type="evidence" value="ECO:0007669"/>
    <property type="project" value="UniProtKB-EC"/>
</dbReference>
<dbReference type="GO" id="GO:0009236">
    <property type="term" value="P:cobalamin biosynthetic process"/>
    <property type="evidence" value="ECO:0007669"/>
    <property type="project" value="UniProtKB-UniRule"/>
</dbReference>
<evidence type="ECO:0000313" key="10">
    <source>
        <dbReference type="Proteomes" id="UP000053051"/>
    </source>
</evidence>
<dbReference type="Pfam" id="PF00590">
    <property type="entry name" value="TP_methylase"/>
    <property type="match status" value="1"/>
</dbReference>
<sequence>MSYRTGHLYGLGIGPGDPELLTLKALRILKSVPVIAYPISAEKRSLAYSIVEQYLRGNQIEVPILLPFKLTESSQPYYDKAANKLVAYLSQGKSVAILCEGNPFFFGTFIYLYIRLADKFPTTVVPGVSSIMASASALGIPLSCSNDIFLVLSAILPPEVLASRLALADAAVIIKIGRHFCKVCNVLQQLRLMEKAKFIEYATMSSQKIIPIKEVNPDNVPYFSMILIPSHTVFS</sequence>
<proteinExistence type="inferred from homology"/>
<organism evidence="9 10">
    <name type="scientific">Richelia intracellularis HH01</name>
    <dbReference type="NCBI Taxonomy" id="1165094"/>
    <lineage>
        <taxon>Bacteria</taxon>
        <taxon>Bacillati</taxon>
        <taxon>Cyanobacteriota</taxon>
        <taxon>Cyanophyceae</taxon>
        <taxon>Nostocales</taxon>
        <taxon>Nostocaceae</taxon>
        <taxon>Richelia</taxon>
    </lineage>
</organism>
<dbReference type="InterPro" id="IPR012382">
    <property type="entry name" value="CobI/CbiL"/>
</dbReference>
<dbReference type="SUPFAM" id="SSF53790">
    <property type="entry name" value="Tetrapyrrole methylase"/>
    <property type="match status" value="1"/>
</dbReference>
<evidence type="ECO:0000259" key="8">
    <source>
        <dbReference type="Pfam" id="PF00590"/>
    </source>
</evidence>
<dbReference type="PANTHER" id="PTHR43467:SF2">
    <property type="entry name" value="COBALT-PRECORRIN-2 C(20)-METHYLTRANSFERASE"/>
    <property type="match status" value="1"/>
</dbReference>
<dbReference type="AlphaFoldDB" id="M1WYD1"/>
<comment type="caution">
    <text evidence="9">The sequence shown here is derived from an EMBL/GenBank/DDBJ whole genome shotgun (WGS) entry which is preliminary data.</text>
</comment>
<dbReference type="EMBL" id="CAIY01000027">
    <property type="protein sequence ID" value="CCH66787.1"/>
    <property type="molecule type" value="Genomic_DNA"/>
</dbReference>
<feature type="domain" description="Tetrapyrrole methylase" evidence="8">
    <location>
        <begin position="7"/>
        <end position="211"/>
    </location>
</feature>
<dbReference type="InterPro" id="IPR014776">
    <property type="entry name" value="4pyrrole_Mease_sub2"/>
</dbReference>
<evidence type="ECO:0000256" key="1">
    <source>
        <dbReference type="ARBA" id="ARBA00004953"/>
    </source>
</evidence>
<keyword evidence="6" id="KW-0949">S-adenosyl-L-methionine</keyword>
<dbReference type="PIRSF" id="PIRSF036427">
    <property type="entry name" value="Precrrn-2_mtase"/>
    <property type="match status" value="1"/>
</dbReference>
<evidence type="ECO:0000256" key="3">
    <source>
        <dbReference type="ARBA" id="ARBA00022573"/>
    </source>
</evidence>
<dbReference type="OrthoDB" id="9804789at2"/>
<dbReference type="Proteomes" id="UP000053051">
    <property type="component" value="Unassembled WGS sequence"/>
</dbReference>
<dbReference type="InterPro" id="IPR000878">
    <property type="entry name" value="4pyrrol_Mease"/>
</dbReference>
<dbReference type="Gene3D" id="3.30.950.10">
    <property type="entry name" value="Methyltransferase, Cobalt-precorrin-4 Transmethylase, Domain 2"/>
    <property type="match status" value="1"/>
</dbReference>
<evidence type="ECO:0000256" key="5">
    <source>
        <dbReference type="ARBA" id="ARBA00022679"/>
    </source>
</evidence>
<comment type="similarity">
    <text evidence="2 7">Belongs to the precorrin methyltransferase family.</text>
</comment>
<evidence type="ECO:0000313" key="9">
    <source>
        <dbReference type="EMBL" id="CCH66787.1"/>
    </source>
</evidence>
<dbReference type="STRING" id="1165094.RINTHH_6320"/>
<dbReference type="InterPro" id="IPR014777">
    <property type="entry name" value="4pyrrole_Mease_sub1"/>
</dbReference>
<gene>
    <name evidence="9" type="ORF">RINTHH_6320</name>
</gene>
<dbReference type="UniPathway" id="UPA00148"/>
<dbReference type="GO" id="GO:0032259">
    <property type="term" value="P:methylation"/>
    <property type="evidence" value="ECO:0007669"/>
    <property type="project" value="UniProtKB-KW"/>
</dbReference>
<accession>M1WYD1</accession>
<dbReference type="EC" id="2.1.1.130" evidence="9"/>